<gene>
    <name evidence="1" type="primary">WHSC1</name>
</gene>
<proteinExistence type="predicted"/>
<dbReference type="AlphaFoldDB" id="L0R6U5"/>
<protein>
    <submittedName>
        <fullName evidence="1">Alternative protein WHSC1</fullName>
    </submittedName>
</protein>
<accession>L0R6U5</accession>
<reference evidence="1" key="1">
    <citation type="submission" date="2012-10" db="EMBL/GenBank/DDBJ databases">
        <title>Direct identification of alternative open reading frame translation products in human.</title>
        <authorList>
            <person name="Vanderperre B."/>
            <person name="Lucier J.-F."/>
            <person name="Motard J."/>
            <person name="Tremblay G."/>
            <person name="Vanderperre S."/>
            <person name="Wisztorski M."/>
            <person name="Salzet M."/>
            <person name="Boisvert F.-M."/>
            <person name="Roucou X."/>
        </authorList>
    </citation>
    <scope>NUCLEOTIDE SEQUENCE</scope>
</reference>
<dbReference type="ChiTaRS" id="WHSC1">
    <property type="organism name" value="human"/>
</dbReference>
<name>L0R6U5_HUMAN</name>
<organism evidence="1">
    <name type="scientific">Homo sapiens</name>
    <name type="common">Human</name>
    <dbReference type="NCBI Taxonomy" id="9606"/>
    <lineage>
        <taxon>Eukaryota</taxon>
        <taxon>Metazoa</taxon>
        <taxon>Chordata</taxon>
        <taxon>Craniata</taxon>
        <taxon>Vertebrata</taxon>
        <taxon>Euteleostomi</taxon>
        <taxon>Mammalia</taxon>
        <taxon>Eutheria</taxon>
        <taxon>Euarchontoglires</taxon>
        <taxon>Primates</taxon>
        <taxon>Haplorrhini</taxon>
        <taxon>Catarrhini</taxon>
        <taxon>Hominidae</taxon>
        <taxon>Homo</taxon>
    </lineage>
</organism>
<sequence>MSVVDDCLLVSRVKCCVHGVSQPHHTLLRCEMPRQKLNTNLNVPIGV</sequence>
<dbReference type="EMBL" id="HF548139">
    <property type="protein sequence ID" value="CCO13850.1"/>
    <property type="molecule type" value="Genomic_DNA"/>
</dbReference>
<evidence type="ECO:0000313" key="1">
    <source>
        <dbReference type="EMBL" id="CCO13850.1"/>
    </source>
</evidence>